<evidence type="ECO:0000313" key="3">
    <source>
        <dbReference type="EMBL" id="MEU8140219.1"/>
    </source>
</evidence>
<dbReference type="RefSeq" id="WP_358365183.1">
    <property type="nucleotide sequence ID" value="NZ_JBEZFP010000270.1"/>
</dbReference>
<feature type="region of interest" description="Disordered" evidence="1">
    <location>
        <begin position="122"/>
        <end position="145"/>
    </location>
</feature>
<feature type="region of interest" description="Disordered" evidence="1">
    <location>
        <begin position="252"/>
        <end position="293"/>
    </location>
</feature>
<feature type="region of interest" description="Disordered" evidence="1">
    <location>
        <begin position="50"/>
        <end position="72"/>
    </location>
</feature>
<evidence type="ECO:0008006" key="5">
    <source>
        <dbReference type="Google" id="ProtNLM"/>
    </source>
</evidence>
<gene>
    <name evidence="3" type="ORF">AB0C36_42900</name>
</gene>
<feature type="transmembrane region" description="Helical" evidence="2">
    <location>
        <begin position="224"/>
        <end position="243"/>
    </location>
</feature>
<protein>
    <recommendedName>
        <fullName evidence="5">LPXTG cell wall anchor domain-containing protein</fullName>
    </recommendedName>
</protein>
<accession>A0ABV3DWT5</accession>
<keyword evidence="2" id="KW-0812">Transmembrane</keyword>
<name>A0ABV3DWT5_9ACTN</name>
<dbReference type="Gene3D" id="2.60.40.230">
    <property type="entry name" value="Neocarzinostatin-like"/>
    <property type="match status" value="1"/>
</dbReference>
<dbReference type="EMBL" id="JBEZFP010000270">
    <property type="protein sequence ID" value="MEU8140219.1"/>
    <property type="molecule type" value="Genomic_DNA"/>
</dbReference>
<sequence>MSGPRRARTPRAADPCPAGRRTKSPRGAVAAGRTAAAAAVLCAAAIGPAGAAESPAPEPKPADASAREITGPTGQRLWVSRTADVGAGETLVVRGSGYDANKGIYIAFCVDTGPGQLPTPCGGGADTGGATGASQWISSRPPSYGTELAKPYGPGGTFEVRITVTPTIGVEGAEGGVQDCAKVTCAVLSRADHTRTGDRSADVRVPVAFAAGGGDSDSGVGAPVLWGGGAAAAALLAGGLLFVRNRRGRRDADVPSGAVAAMPGTGGATGPTGQSGPTGATGLSGPAATETGS</sequence>
<organism evidence="3 4">
    <name type="scientific">Streptodolium elevatio</name>
    <dbReference type="NCBI Taxonomy" id="3157996"/>
    <lineage>
        <taxon>Bacteria</taxon>
        <taxon>Bacillati</taxon>
        <taxon>Actinomycetota</taxon>
        <taxon>Actinomycetes</taxon>
        <taxon>Kitasatosporales</taxon>
        <taxon>Streptomycetaceae</taxon>
        <taxon>Streptodolium</taxon>
    </lineage>
</organism>
<evidence type="ECO:0000313" key="4">
    <source>
        <dbReference type="Proteomes" id="UP001551482"/>
    </source>
</evidence>
<feature type="compositionally biased region" description="Low complexity" evidence="1">
    <location>
        <begin position="271"/>
        <end position="281"/>
    </location>
</feature>
<dbReference type="Proteomes" id="UP001551482">
    <property type="component" value="Unassembled WGS sequence"/>
</dbReference>
<evidence type="ECO:0000256" key="2">
    <source>
        <dbReference type="SAM" id="Phobius"/>
    </source>
</evidence>
<reference evidence="3 4" key="1">
    <citation type="submission" date="2024-06" db="EMBL/GenBank/DDBJ databases">
        <title>The Natural Products Discovery Center: Release of the First 8490 Sequenced Strains for Exploring Actinobacteria Biosynthetic Diversity.</title>
        <authorList>
            <person name="Kalkreuter E."/>
            <person name="Kautsar S.A."/>
            <person name="Yang D."/>
            <person name="Bader C.D."/>
            <person name="Teijaro C.N."/>
            <person name="Fluegel L."/>
            <person name="Davis C.M."/>
            <person name="Simpson J.R."/>
            <person name="Lauterbach L."/>
            <person name="Steele A.D."/>
            <person name="Gui C."/>
            <person name="Meng S."/>
            <person name="Li G."/>
            <person name="Viehrig K."/>
            <person name="Ye F."/>
            <person name="Su P."/>
            <person name="Kiefer A.F."/>
            <person name="Nichols A."/>
            <person name="Cepeda A.J."/>
            <person name="Yan W."/>
            <person name="Fan B."/>
            <person name="Jiang Y."/>
            <person name="Adhikari A."/>
            <person name="Zheng C.-J."/>
            <person name="Schuster L."/>
            <person name="Cowan T.M."/>
            <person name="Smanski M.J."/>
            <person name="Chevrette M.G."/>
            <person name="De Carvalho L.P.S."/>
            <person name="Shen B."/>
        </authorList>
    </citation>
    <scope>NUCLEOTIDE SEQUENCE [LARGE SCALE GENOMIC DNA]</scope>
    <source>
        <strain evidence="3 4">NPDC048946</strain>
    </source>
</reference>
<evidence type="ECO:0000256" key="1">
    <source>
        <dbReference type="SAM" id="MobiDB-lite"/>
    </source>
</evidence>
<proteinExistence type="predicted"/>
<dbReference type="SUPFAM" id="SSF49319">
    <property type="entry name" value="Actinoxanthin-like"/>
    <property type="match status" value="1"/>
</dbReference>
<feature type="compositionally biased region" description="Gly residues" evidence="1">
    <location>
        <begin position="122"/>
        <end position="131"/>
    </location>
</feature>
<keyword evidence="2" id="KW-0472">Membrane</keyword>
<keyword evidence="4" id="KW-1185">Reference proteome</keyword>
<comment type="caution">
    <text evidence="3">The sequence shown here is derived from an EMBL/GenBank/DDBJ whole genome shotgun (WGS) entry which is preliminary data.</text>
</comment>
<feature type="region of interest" description="Disordered" evidence="1">
    <location>
        <begin position="1"/>
        <end position="30"/>
    </location>
</feature>
<keyword evidence="2" id="KW-1133">Transmembrane helix</keyword>
<dbReference type="InterPro" id="IPR027273">
    <property type="entry name" value="Neocarzinostatin-like"/>
</dbReference>